<evidence type="ECO:0000256" key="5">
    <source>
        <dbReference type="ARBA" id="ARBA00041564"/>
    </source>
</evidence>
<accession>X2LCT6</accession>
<feature type="domain" description="Chorismate-utilising enzyme C-terminal" evidence="6">
    <location>
        <begin position="145"/>
        <end position="400"/>
    </location>
</feature>
<name>X2LCT6_9BACT</name>
<dbReference type="InterPro" id="IPR005801">
    <property type="entry name" value="ADC_synthase"/>
</dbReference>
<protein>
    <recommendedName>
        <fullName evidence="3">isochorismate synthase</fullName>
        <ecNumber evidence="3">5.4.4.2</ecNumber>
    </recommendedName>
    <alternativeName>
        <fullName evidence="5">Isochorismate mutase</fullName>
    </alternativeName>
</protein>
<dbReference type="EMBL" id="KF796611">
    <property type="protein sequence ID" value="AHN98128.1"/>
    <property type="molecule type" value="Genomic_DNA"/>
</dbReference>
<dbReference type="AlphaFoldDB" id="X2LCT6"/>
<comment type="similarity">
    <text evidence="2">Belongs to the isochorismate synthase family.</text>
</comment>
<dbReference type="PANTHER" id="PTHR42839:SF2">
    <property type="entry name" value="ISOCHORISMATE SYNTHASE ENTC"/>
    <property type="match status" value="1"/>
</dbReference>
<keyword evidence="4" id="KW-0413">Isomerase</keyword>
<evidence type="ECO:0000256" key="2">
    <source>
        <dbReference type="ARBA" id="ARBA00005297"/>
    </source>
</evidence>
<dbReference type="SUPFAM" id="SSF56322">
    <property type="entry name" value="ADC synthase"/>
    <property type="match status" value="1"/>
</dbReference>
<comment type="catalytic activity">
    <reaction evidence="1">
        <text>chorismate = isochorismate</text>
        <dbReference type="Rhea" id="RHEA:18985"/>
        <dbReference type="ChEBI" id="CHEBI:29748"/>
        <dbReference type="ChEBI" id="CHEBI:29780"/>
        <dbReference type="EC" id="5.4.4.2"/>
    </reaction>
</comment>
<proteinExistence type="inferred from homology"/>
<dbReference type="GO" id="GO:0008909">
    <property type="term" value="F:isochorismate synthase activity"/>
    <property type="evidence" value="ECO:0007669"/>
    <property type="project" value="UniProtKB-EC"/>
</dbReference>
<evidence type="ECO:0000256" key="3">
    <source>
        <dbReference type="ARBA" id="ARBA00012824"/>
    </source>
</evidence>
<dbReference type="InterPro" id="IPR015890">
    <property type="entry name" value="Chorismate_C"/>
</dbReference>
<dbReference type="EC" id="5.4.4.2" evidence="3"/>
<evidence type="ECO:0000313" key="7">
    <source>
        <dbReference type="EMBL" id="AHN98128.1"/>
    </source>
</evidence>
<dbReference type="Pfam" id="PF00425">
    <property type="entry name" value="Chorismate_bind"/>
    <property type="match status" value="1"/>
</dbReference>
<dbReference type="InterPro" id="IPR004561">
    <property type="entry name" value="IsoChor_synthase"/>
</dbReference>
<evidence type="ECO:0000256" key="4">
    <source>
        <dbReference type="ARBA" id="ARBA00023235"/>
    </source>
</evidence>
<reference evidence="7" key="1">
    <citation type="submission" date="2013-10" db="EMBL/GenBank/DDBJ databases">
        <title>Functional metagenomics reveals novel beta-galactosidases not predictable from gene sequences.</title>
        <authorList>
            <person name="Cheng J."/>
            <person name="Engel K."/>
            <person name="Romantsov T."/>
            <person name="Neufeld J.D."/>
            <person name="Rose D.R."/>
            <person name="Charles T.C."/>
        </authorList>
    </citation>
    <scope>NUCLEOTIDE SEQUENCE</scope>
</reference>
<dbReference type="NCBIfam" id="TIGR00543">
    <property type="entry name" value="isochor_syn"/>
    <property type="match status" value="1"/>
</dbReference>
<organism evidence="7">
    <name type="scientific">uncultured bacterium lacEc123</name>
    <dbReference type="NCBI Taxonomy" id="1447251"/>
    <lineage>
        <taxon>Bacteria</taxon>
        <taxon>environmental samples</taxon>
    </lineage>
</organism>
<dbReference type="Gene3D" id="3.60.120.10">
    <property type="entry name" value="Anthranilate synthase"/>
    <property type="match status" value="1"/>
</dbReference>
<evidence type="ECO:0000259" key="6">
    <source>
        <dbReference type="Pfam" id="PF00425"/>
    </source>
</evidence>
<evidence type="ECO:0000256" key="1">
    <source>
        <dbReference type="ARBA" id="ARBA00000799"/>
    </source>
</evidence>
<dbReference type="PANTHER" id="PTHR42839">
    <property type="entry name" value="ISOCHORISMATE SYNTHASE ENTC"/>
    <property type="match status" value="1"/>
</dbReference>
<sequence length="415" mass="45266">MIIIRINIIIGEAQQRSGLVATLTTENQTFSGFEYAEQSTFLYRSEFRSLSADGVFERIETPAFGGEQEGSALAQHIRQALARAKAAGQAAPVVVGAIPFDTRRPSCLYIPEESRFVANDSFIRAARPMLQQPHRLVACTSIPDEPRFKHAVAEAVSRFKQGKLDKAVLSRILDIELEQPVAGHRILNNLMVQNPTGYHFSLPLADGSVLIGASPELLIRKQGGEIHTNPLAGSARRQDDPQQDRLGSERLMRSTKDKYEHKLVIDDIRRHLAPLCATLSVPSGPSLLSTGTMWHLSTRIRGELLNPNLNVMQLACLLHPTPALCGFPTESARQLIAALEPHDRGLFSGIVGWCDANGDGEWAIVIRSGLLRGNRVRLFAGAGIVAASTPQSEWMETTAKLGTMLNAFGLNSGAL</sequence>